<feature type="compositionally biased region" description="Polar residues" evidence="1">
    <location>
        <begin position="95"/>
        <end position="111"/>
    </location>
</feature>
<dbReference type="AlphaFoldDB" id="A0AAV3Z548"/>
<dbReference type="Proteomes" id="UP000735302">
    <property type="component" value="Unassembled WGS sequence"/>
</dbReference>
<name>A0AAV3Z548_9GAST</name>
<protein>
    <submittedName>
        <fullName evidence="2">Uncharacterized protein</fullName>
    </submittedName>
</protein>
<gene>
    <name evidence="2" type="ORF">PoB_001634300</name>
</gene>
<comment type="caution">
    <text evidence="2">The sequence shown here is derived from an EMBL/GenBank/DDBJ whole genome shotgun (WGS) entry which is preliminary data.</text>
</comment>
<feature type="region of interest" description="Disordered" evidence="1">
    <location>
        <begin position="86"/>
        <end position="111"/>
    </location>
</feature>
<organism evidence="2 3">
    <name type="scientific">Plakobranchus ocellatus</name>
    <dbReference type="NCBI Taxonomy" id="259542"/>
    <lineage>
        <taxon>Eukaryota</taxon>
        <taxon>Metazoa</taxon>
        <taxon>Spiralia</taxon>
        <taxon>Lophotrochozoa</taxon>
        <taxon>Mollusca</taxon>
        <taxon>Gastropoda</taxon>
        <taxon>Heterobranchia</taxon>
        <taxon>Euthyneura</taxon>
        <taxon>Panpulmonata</taxon>
        <taxon>Sacoglossa</taxon>
        <taxon>Placobranchoidea</taxon>
        <taxon>Plakobranchidae</taxon>
        <taxon>Plakobranchus</taxon>
    </lineage>
</organism>
<reference evidence="2 3" key="1">
    <citation type="journal article" date="2021" name="Elife">
        <title>Chloroplast acquisition without the gene transfer in kleptoplastic sea slugs, Plakobranchus ocellatus.</title>
        <authorList>
            <person name="Maeda T."/>
            <person name="Takahashi S."/>
            <person name="Yoshida T."/>
            <person name="Shimamura S."/>
            <person name="Takaki Y."/>
            <person name="Nagai Y."/>
            <person name="Toyoda A."/>
            <person name="Suzuki Y."/>
            <person name="Arimoto A."/>
            <person name="Ishii H."/>
            <person name="Satoh N."/>
            <person name="Nishiyama T."/>
            <person name="Hasebe M."/>
            <person name="Maruyama T."/>
            <person name="Minagawa J."/>
            <person name="Obokata J."/>
            <person name="Shigenobu S."/>
        </authorList>
    </citation>
    <scope>NUCLEOTIDE SEQUENCE [LARGE SCALE GENOMIC DNA]</scope>
</reference>
<sequence>MRRNLDTENTSIPYQTLYKNRRDLVGYTGHKQDCEHVMCSLEKDLAHPNLAMESTTQAVYREFPNDTYVLPPEHSANKHQGPMSRMVTLTHPYNPYTQQSAYSNVGASGTQ</sequence>
<dbReference type="EMBL" id="BLXT01001968">
    <property type="protein sequence ID" value="GFN89837.1"/>
    <property type="molecule type" value="Genomic_DNA"/>
</dbReference>
<evidence type="ECO:0000313" key="2">
    <source>
        <dbReference type="EMBL" id="GFN89837.1"/>
    </source>
</evidence>
<evidence type="ECO:0000313" key="3">
    <source>
        <dbReference type="Proteomes" id="UP000735302"/>
    </source>
</evidence>
<evidence type="ECO:0000256" key="1">
    <source>
        <dbReference type="SAM" id="MobiDB-lite"/>
    </source>
</evidence>
<keyword evidence="3" id="KW-1185">Reference proteome</keyword>
<proteinExistence type="predicted"/>
<accession>A0AAV3Z548</accession>